<dbReference type="Gene3D" id="3.40.190.10">
    <property type="entry name" value="Periplasmic binding protein-like II"/>
    <property type="match status" value="2"/>
</dbReference>
<protein>
    <submittedName>
        <fullName evidence="6">LysR family transcriptional regulator</fullName>
    </submittedName>
</protein>
<dbReference type="Proteomes" id="UP000628086">
    <property type="component" value="Unassembled WGS sequence"/>
</dbReference>
<dbReference type="InterPro" id="IPR000847">
    <property type="entry name" value="LysR_HTH_N"/>
</dbReference>
<dbReference type="EMBL" id="JABWRS010000003">
    <property type="protein sequence ID" value="MBC3475209.1"/>
    <property type="molecule type" value="Genomic_DNA"/>
</dbReference>
<reference evidence="6 7" key="1">
    <citation type="journal article" date="2020" name="Microorganisms">
        <title>Reliable Identification of Environmental Pseudomonas Isolates Using the rpoD Gene.</title>
        <authorList>
            <consortium name="The Broad Institute Genome Sequencing Platform"/>
            <person name="Girard L."/>
            <person name="Lood C."/>
            <person name="Rokni-Zadeh H."/>
            <person name="van Noort V."/>
            <person name="Lavigne R."/>
            <person name="De Mot R."/>
        </authorList>
    </citation>
    <scope>NUCLEOTIDE SEQUENCE [LARGE SCALE GENOMIC DNA]</scope>
    <source>
        <strain evidence="6 7">RW7P2</strain>
    </source>
</reference>
<dbReference type="InterPro" id="IPR050389">
    <property type="entry name" value="LysR-type_TF"/>
</dbReference>
<evidence type="ECO:0000313" key="7">
    <source>
        <dbReference type="Proteomes" id="UP000628086"/>
    </source>
</evidence>
<dbReference type="InterPro" id="IPR005119">
    <property type="entry name" value="LysR_subst-bd"/>
</dbReference>
<sequence length="301" mass="33380">MRLKGLDLNLLMVLDILLQECNVSRAAQRLGLGQSTVSSSLARLREHFADELLVKGNHSMLPTALSQELKPLVRQWLQDVGGLLEQSTAFVPAQCDATLRIACTDDLAQQLLPRIIRALGRQAPAMRVQLLAAPRGSAENLDAWMARQQIDFMIASDACSHSEALFDEQWQCLARTDHPALQDGLSLETFNRLPHLRVAGQHFAGDETRDICAWVPGYLALDTYLDAGQAIACVPASLSRAYRTQRPLQVWPLPFDTARLVQRLSWRAGAIQEPLHDWVRQLIRGCVNLPDKGALPCVIGL</sequence>
<gene>
    <name evidence="6" type="ORF">HU747_06315</name>
</gene>
<dbReference type="PANTHER" id="PTHR30118">
    <property type="entry name" value="HTH-TYPE TRANSCRIPTIONAL REGULATOR LEUO-RELATED"/>
    <property type="match status" value="1"/>
</dbReference>
<dbReference type="InterPro" id="IPR036388">
    <property type="entry name" value="WH-like_DNA-bd_sf"/>
</dbReference>
<organism evidence="6 7">
    <name type="scientific">Pseudomonas taiwanensis</name>
    <dbReference type="NCBI Taxonomy" id="470150"/>
    <lineage>
        <taxon>Bacteria</taxon>
        <taxon>Pseudomonadati</taxon>
        <taxon>Pseudomonadota</taxon>
        <taxon>Gammaproteobacteria</taxon>
        <taxon>Pseudomonadales</taxon>
        <taxon>Pseudomonadaceae</taxon>
        <taxon>Pseudomonas</taxon>
    </lineage>
</organism>
<evidence type="ECO:0000259" key="5">
    <source>
        <dbReference type="PROSITE" id="PS50931"/>
    </source>
</evidence>
<name>A0ABR6V466_9PSED</name>
<dbReference type="Pfam" id="PF00126">
    <property type="entry name" value="HTH_1"/>
    <property type="match status" value="1"/>
</dbReference>
<proteinExistence type="inferred from homology"/>
<dbReference type="CDD" id="cd08417">
    <property type="entry name" value="PBP2_Nitroaromatics_like"/>
    <property type="match status" value="1"/>
</dbReference>
<comment type="similarity">
    <text evidence="1">Belongs to the LysR transcriptional regulatory family.</text>
</comment>
<evidence type="ECO:0000256" key="1">
    <source>
        <dbReference type="ARBA" id="ARBA00009437"/>
    </source>
</evidence>
<dbReference type="InterPro" id="IPR036390">
    <property type="entry name" value="WH_DNA-bd_sf"/>
</dbReference>
<dbReference type="SUPFAM" id="SSF53850">
    <property type="entry name" value="Periplasmic binding protein-like II"/>
    <property type="match status" value="1"/>
</dbReference>
<dbReference type="Gene3D" id="1.10.10.10">
    <property type="entry name" value="Winged helix-like DNA-binding domain superfamily/Winged helix DNA-binding domain"/>
    <property type="match status" value="1"/>
</dbReference>
<dbReference type="PROSITE" id="PS50931">
    <property type="entry name" value="HTH_LYSR"/>
    <property type="match status" value="1"/>
</dbReference>
<dbReference type="SUPFAM" id="SSF46785">
    <property type="entry name" value="Winged helix' DNA-binding domain"/>
    <property type="match status" value="1"/>
</dbReference>
<dbReference type="InterPro" id="IPR037402">
    <property type="entry name" value="YidZ_PBP2"/>
</dbReference>
<keyword evidence="3" id="KW-0238">DNA-binding</keyword>
<keyword evidence="4" id="KW-0804">Transcription</keyword>
<keyword evidence="2" id="KW-0805">Transcription regulation</keyword>
<feature type="domain" description="HTH lysR-type" evidence="5">
    <location>
        <begin position="6"/>
        <end position="63"/>
    </location>
</feature>
<dbReference type="RefSeq" id="WP_104881877.1">
    <property type="nucleotide sequence ID" value="NZ_JABWRR010000003.1"/>
</dbReference>
<keyword evidence="7" id="KW-1185">Reference proteome</keyword>
<evidence type="ECO:0000256" key="4">
    <source>
        <dbReference type="ARBA" id="ARBA00023163"/>
    </source>
</evidence>
<evidence type="ECO:0000313" key="6">
    <source>
        <dbReference type="EMBL" id="MBC3475209.1"/>
    </source>
</evidence>
<evidence type="ECO:0000256" key="2">
    <source>
        <dbReference type="ARBA" id="ARBA00023015"/>
    </source>
</evidence>
<evidence type="ECO:0000256" key="3">
    <source>
        <dbReference type="ARBA" id="ARBA00023125"/>
    </source>
</evidence>
<dbReference type="PANTHER" id="PTHR30118:SF15">
    <property type="entry name" value="TRANSCRIPTIONAL REGULATORY PROTEIN"/>
    <property type="match status" value="1"/>
</dbReference>
<accession>A0ABR6V466</accession>
<comment type="caution">
    <text evidence="6">The sequence shown here is derived from an EMBL/GenBank/DDBJ whole genome shotgun (WGS) entry which is preliminary data.</text>
</comment>
<dbReference type="Pfam" id="PF03466">
    <property type="entry name" value="LysR_substrate"/>
    <property type="match status" value="1"/>
</dbReference>